<dbReference type="AlphaFoldDB" id="A0A6J7QFB2"/>
<accession>A0A6J7QFB2</accession>
<dbReference type="GO" id="GO:0030246">
    <property type="term" value="F:carbohydrate binding"/>
    <property type="evidence" value="ECO:0007669"/>
    <property type="project" value="TreeGrafter"/>
</dbReference>
<dbReference type="PROSITE" id="PS51257">
    <property type="entry name" value="PROKAR_LIPOPROTEIN"/>
    <property type="match status" value="1"/>
</dbReference>
<comment type="similarity">
    <text evidence="2">Belongs to the bacterial solute-binding protein 2 family.</text>
</comment>
<feature type="domain" description="Periplasmic binding protein" evidence="3">
    <location>
        <begin position="118"/>
        <end position="377"/>
    </location>
</feature>
<dbReference type="GO" id="GO:0030288">
    <property type="term" value="C:outer membrane-bounded periplasmic space"/>
    <property type="evidence" value="ECO:0007669"/>
    <property type="project" value="TreeGrafter"/>
</dbReference>
<dbReference type="EMBL" id="CAFBPD010000192">
    <property type="protein sequence ID" value="CAB5015625.1"/>
    <property type="molecule type" value="Genomic_DNA"/>
</dbReference>
<evidence type="ECO:0000259" key="3">
    <source>
        <dbReference type="Pfam" id="PF13407"/>
    </source>
</evidence>
<comment type="subcellular location">
    <subcellularLocation>
        <location evidence="1">Cell envelope</location>
    </subcellularLocation>
</comment>
<protein>
    <submittedName>
        <fullName evidence="4">Unannotated protein</fullName>
    </submittedName>
</protein>
<reference evidence="4" key="1">
    <citation type="submission" date="2020-05" db="EMBL/GenBank/DDBJ databases">
        <authorList>
            <person name="Chiriac C."/>
            <person name="Salcher M."/>
            <person name="Ghai R."/>
            <person name="Kavagutti S V."/>
        </authorList>
    </citation>
    <scope>NUCLEOTIDE SEQUENCE</scope>
</reference>
<dbReference type="Gene3D" id="3.40.50.2300">
    <property type="match status" value="2"/>
</dbReference>
<evidence type="ECO:0000256" key="1">
    <source>
        <dbReference type="ARBA" id="ARBA00004196"/>
    </source>
</evidence>
<dbReference type="InterPro" id="IPR025997">
    <property type="entry name" value="SBP_2_dom"/>
</dbReference>
<dbReference type="PANTHER" id="PTHR30036">
    <property type="entry name" value="D-XYLOSE-BINDING PERIPLASMIC PROTEIN"/>
    <property type="match status" value="1"/>
</dbReference>
<organism evidence="4">
    <name type="scientific">freshwater metagenome</name>
    <dbReference type="NCBI Taxonomy" id="449393"/>
    <lineage>
        <taxon>unclassified sequences</taxon>
        <taxon>metagenomes</taxon>
        <taxon>ecological metagenomes</taxon>
    </lineage>
</organism>
<proteinExistence type="inferred from homology"/>
<gene>
    <name evidence="4" type="ORF">UFOPK4061_01101</name>
</gene>
<evidence type="ECO:0000256" key="2">
    <source>
        <dbReference type="ARBA" id="ARBA00007639"/>
    </source>
</evidence>
<dbReference type="PANTHER" id="PTHR30036:SF7">
    <property type="entry name" value="ABC TRANSPORTER PERIPLASMIC-BINDING PROTEIN YPHF"/>
    <property type="match status" value="1"/>
</dbReference>
<evidence type="ECO:0000313" key="4">
    <source>
        <dbReference type="EMBL" id="CAB5015625.1"/>
    </source>
</evidence>
<sequence>MGKNKARRVIDHPRSGIAFVAAGALIALAACSSGTTSTPAAPAESSAAPAASSSAAPAASMAPAEAGSSFEQISQFLLSETGSYSSPPTTAPAPQAGKNLWLISCGQAYTSCSIPIGAAEEAAQSIGWATKIFDDQGDPTTVTTGIRQAIADKADAIFMYYIDCVYAAEALSEAREAGIKVAAAESADCSDLDPAAESLFDYSVTYSGGLDGPVSGGQSPYAEQIGLWGQAQGNLGVVKAGGKVNALVFTDNYGFGGKRAAEGMNEVLGSCDGCTSQVIEFPYEDLANGNLATTVSQALLKNPEANVVAAAYDAIAVYGLAQAAAEAGRELIVIGGEGSAEGMDLVRAGQITLGAGLPLGWEGYAAVDALNRILQGEAPAPTGMGLQLFDAESNVPASGGYAPPFDYKAIYQQAWGV</sequence>
<dbReference type="InterPro" id="IPR028082">
    <property type="entry name" value="Peripla_BP_I"/>
</dbReference>
<name>A0A6J7QFB2_9ZZZZ</name>
<dbReference type="SUPFAM" id="SSF53822">
    <property type="entry name" value="Periplasmic binding protein-like I"/>
    <property type="match status" value="1"/>
</dbReference>
<dbReference type="InterPro" id="IPR050555">
    <property type="entry name" value="Bact_Solute-Bind_Prot2"/>
</dbReference>
<dbReference type="Pfam" id="PF13407">
    <property type="entry name" value="Peripla_BP_4"/>
    <property type="match status" value="1"/>
</dbReference>